<evidence type="ECO:0000313" key="4">
    <source>
        <dbReference type="Proteomes" id="UP000315400"/>
    </source>
</evidence>
<evidence type="ECO:0000313" key="3">
    <source>
        <dbReference type="EMBL" id="TQE99945.1"/>
    </source>
</evidence>
<name>A0A540VT70_9GAMM</name>
<evidence type="ECO:0000259" key="2">
    <source>
        <dbReference type="Pfam" id="PF12849"/>
    </source>
</evidence>
<dbReference type="InterPro" id="IPR052738">
    <property type="entry name" value="ABC-Tungstate_binding"/>
</dbReference>
<proteinExistence type="predicted"/>
<protein>
    <submittedName>
        <fullName evidence="3">Sulfate transporter</fullName>
    </submittedName>
</protein>
<keyword evidence="1" id="KW-0732">Signal</keyword>
<comment type="caution">
    <text evidence="3">The sequence shown here is derived from an EMBL/GenBank/DDBJ whole genome shotgun (WGS) entry which is preliminary data.</text>
</comment>
<reference evidence="3 4" key="1">
    <citation type="submission" date="2019-06" db="EMBL/GenBank/DDBJ databases">
        <title>Metagenome assembled Genome of Spiribacter salinus SL48-SHIP from the microbial mat of Salt Lake 48 (Novosibirsk region, Russia).</title>
        <authorList>
            <person name="Shipova A."/>
            <person name="Rozanov A.S."/>
            <person name="Bryanskaya A.V."/>
            <person name="Peltek S.E."/>
        </authorList>
    </citation>
    <scope>NUCLEOTIDE SEQUENCE [LARGE SCALE GENOMIC DNA]</scope>
    <source>
        <strain evidence="3">SL48-SHIP-2</strain>
    </source>
</reference>
<accession>A0A540VT70</accession>
<gene>
    <name evidence="3" type="ORF">FKY71_06020</name>
</gene>
<feature type="signal peptide" evidence="1">
    <location>
        <begin position="1"/>
        <end position="32"/>
    </location>
</feature>
<dbReference type="PANTHER" id="PTHR37945:SF1">
    <property type="entry name" value="EXTRACELLULAR TUNGSTATE BINDING PROTEIN"/>
    <property type="match status" value="1"/>
</dbReference>
<dbReference type="Proteomes" id="UP000315400">
    <property type="component" value="Unassembled WGS sequence"/>
</dbReference>
<feature type="chain" id="PRO_5021884588" evidence="1">
    <location>
        <begin position="33"/>
        <end position="280"/>
    </location>
</feature>
<evidence type="ECO:0000256" key="1">
    <source>
        <dbReference type="SAM" id="SignalP"/>
    </source>
</evidence>
<dbReference type="EMBL" id="VIFK01000031">
    <property type="protein sequence ID" value="TQE99945.1"/>
    <property type="molecule type" value="Genomic_DNA"/>
</dbReference>
<dbReference type="Gene3D" id="3.40.190.10">
    <property type="entry name" value="Periplasmic binding protein-like II"/>
    <property type="match status" value="2"/>
</dbReference>
<feature type="domain" description="PBP" evidence="2">
    <location>
        <begin position="35"/>
        <end position="256"/>
    </location>
</feature>
<dbReference type="SUPFAM" id="SSF53850">
    <property type="entry name" value="Periplasmic binding protein-like II"/>
    <property type="match status" value="1"/>
</dbReference>
<dbReference type="InterPro" id="IPR024370">
    <property type="entry name" value="PBP_domain"/>
</dbReference>
<dbReference type="AlphaFoldDB" id="A0A540VT70"/>
<dbReference type="PANTHER" id="PTHR37945">
    <property type="entry name" value="EXTRACELLULAR TUNGSTATE BINDING PROTEIN"/>
    <property type="match status" value="1"/>
</dbReference>
<dbReference type="Pfam" id="PF12849">
    <property type="entry name" value="PBP_like_2"/>
    <property type="match status" value="1"/>
</dbReference>
<sequence length="280" mass="30157">MARCWSTPPLPASKYNRLLAALVFMMATSAMAQGEATIRIASTTSTEHSGLLEFLIPQFQRESGIAVHVVAVGSGQALRMGCHGDVDAVLVHAPQAEQQFVEQGCGADRRRVMVNDFVLVGPVDDPADVAGADSAAEAFQRIAQTEAPFASRGDDSGTHQKAQSIWSALDMDPGGDWYRELGAGMGAVLNTAADMKAYTLADRGTWLTFANRRDLTVLFEGDPSLVNPYSSILVKPAVNQIRQAGATKWHRWLVSEAGQVAIGRYRVNGQRLFIPVSEAL</sequence>
<organism evidence="3 4">
    <name type="scientific">Spiribacter salinus</name>
    <dbReference type="NCBI Taxonomy" id="1335746"/>
    <lineage>
        <taxon>Bacteria</taxon>
        <taxon>Pseudomonadati</taxon>
        <taxon>Pseudomonadota</taxon>
        <taxon>Gammaproteobacteria</taxon>
        <taxon>Chromatiales</taxon>
        <taxon>Ectothiorhodospiraceae</taxon>
        <taxon>Spiribacter</taxon>
    </lineage>
</organism>